<protein>
    <submittedName>
        <fullName evidence="2">Nucleotidyltransferase domain-containing protein</fullName>
    </submittedName>
</protein>
<gene>
    <name evidence="2" type="ORF">K8V70_02325</name>
</gene>
<reference evidence="2" key="2">
    <citation type="submission" date="2021-09" db="EMBL/GenBank/DDBJ databases">
        <authorList>
            <person name="Gilroy R."/>
        </authorList>
    </citation>
    <scope>NUCLEOTIDE SEQUENCE</scope>
    <source>
        <strain evidence="2">ChiHjej13B12-9602</strain>
    </source>
</reference>
<proteinExistence type="predicted"/>
<reference evidence="2" key="1">
    <citation type="journal article" date="2021" name="PeerJ">
        <title>Extensive microbial diversity within the chicken gut microbiome revealed by metagenomics and culture.</title>
        <authorList>
            <person name="Gilroy R."/>
            <person name="Ravi A."/>
            <person name="Getino M."/>
            <person name="Pursley I."/>
            <person name="Horton D.L."/>
            <person name="Alikhan N.F."/>
            <person name="Baker D."/>
            <person name="Gharbi K."/>
            <person name="Hall N."/>
            <person name="Watson M."/>
            <person name="Adriaenssens E.M."/>
            <person name="Foster-Nyarko E."/>
            <person name="Jarju S."/>
            <person name="Secka A."/>
            <person name="Antonio M."/>
            <person name="Oren A."/>
            <person name="Chaudhuri R.R."/>
            <person name="La Ragione R."/>
            <person name="Hildebrand F."/>
            <person name="Pallen M.J."/>
        </authorList>
    </citation>
    <scope>NUCLEOTIDE SEQUENCE</scope>
    <source>
        <strain evidence="2">ChiHjej13B12-9602</strain>
    </source>
</reference>
<name>A0A921ITB5_9ACTN</name>
<evidence type="ECO:0000259" key="1">
    <source>
        <dbReference type="Pfam" id="PF12281"/>
    </source>
</evidence>
<sequence>MLNEQQRAFARILDLIEDAGCMPYVVLVGSWAEFVYQHSGILPRHDPNIRTMDVDFLVRNLRRPVPAANLAAYARNRGFLVESDVLNGTTKFFDVSGLEVEFLIGKVGAGVEPALKTNVGVTAQALRHMGILSRHVLEASCFGHIVRVPIPEAYAVHKMVINSQRGRKSEKDARAILEILPHLDKAQMGLVVSELTRKEKSRLSAFIDEHGITL</sequence>
<dbReference type="InterPro" id="IPR058575">
    <property type="entry name" value="NTP_transf_8_dom"/>
</dbReference>
<comment type="caution">
    <text evidence="2">The sequence shown here is derived from an EMBL/GenBank/DDBJ whole genome shotgun (WGS) entry which is preliminary data.</text>
</comment>
<evidence type="ECO:0000313" key="3">
    <source>
        <dbReference type="Proteomes" id="UP000753256"/>
    </source>
</evidence>
<dbReference type="RefSeq" id="WP_273188989.1">
    <property type="nucleotide sequence ID" value="NZ_DYUZ01000008.1"/>
</dbReference>
<dbReference type="Pfam" id="PF12281">
    <property type="entry name" value="NTP_transf_8"/>
    <property type="match status" value="1"/>
</dbReference>
<organism evidence="2 3">
    <name type="scientific">Enorma phocaeensis</name>
    <dbReference type="NCBI Taxonomy" id="1871019"/>
    <lineage>
        <taxon>Bacteria</taxon>
        <taxon>Bacillati</taxon>
        <taxon>Actinomycetota</taxon>
        <taxon>Coriobacteriia</taxon>
        <taxon>Coriobacteriales</taxon>
        <taxon>Coriobacteriaceae</taxon>
        <taxon>Enorma</taxon>
    </lineage>
</organism>
<feature type="domain" description="Nucleotidyltransferase-like" evidence="1">
    <location>
        <begin position="9"/>
        <end position="174"/>
    </location>
</feature>
<dbReference type="EMBL" id="DYUZ01000008">
    <property type="protein sequence ID" value="HJG36688.1"/>
    <property type="molecule type" value="Genomic_DNA"/>
</dbReference>
<dbReference type="Proteomes" id="UP000753256">
    <property type="component" value="Unassembled WGS sequence"/>
</dbReference>
<evidence type="ECO:0000313" key="2">
    <source>
        <dbReference type="EMBL" id="HJG36688.1"/>
    </source>
</evidence>
<accession>A0A921ITB5</accession>
<dbReference type="AlphaFoldDB" id="A0A921ITB5"/>